<sequence>MNNTLFFRDRDAVQLAVRSAAPASRIRFRPVETIHEEAAHIACQRDPLTGRFEGRSPREHRTLSDEGVSCCLRHAFAA</sequence>
<evidence type="ECO:0000313" key="2">
    <source>
        <dbReference type="Proteomes" id="UP000245396"/>
    </source>
</evidence>
<accession>A0A316BW13</accession>
<comment type="caution">
    <text evidence="1">The sequence shown here is derived from an EMBL/GenBank/DDBJ whole genome shotgun (WGS) entry which is preliminary data.</text>
</comment>
<dbReference type="Proteomes" id="UP000245396">
    <property type="component" value="Unassembled WGS sequence"/>
</dbReference>
<dbReference type="AlphaFoldDB" id="A0A316BW13"/>
<protein>
    <submittedName>
        <fullName evidence="1">Uncharacterized protein</fullName>
    </submittedName>
</protein>
<keyword evidence="2" id="KW-1185">Reference proteome</keyword>
<name>A0A316BW13_PSESE</name>
<organism evidence="1 2">
    <name type="scientific">Pseudaminobacter salicylatoxidans</name>
    <dbReference type="NCBI Taxonomy" id="93369"/>
    <lineage>
        <taxon>Bacteria</taxon>
        <taxon>Pseudomonadati</taxon>
        <taxon>Pseudomonadota</taxon>
        <taxon>Alphaproteobacteria</taxon>
        <taxon>Hyphomicrobiales</taxon>
        <taxon>Phyllobacteriaceae</taxon>
        <taxon>Pseudaminobacter</taxon>
    </lineage>
</organism>
<evidence type="ECO:0000313" key="1">
    <source>
        <dbReference type="EMBL" id="PWJ78411.1"/>
    </source>
</evidence>
<dbReference type="EMBL" id="QGGG01000016">
    <property type="protein sequence ID" value="PWJ78411.1"/>
    <property type="molecule type" value="Genomic_DNA"/>
</dbReference>
<dbReference type="RefSeq" id="WP_109614297.1">
    <property type="nucleotide sequence ID" value="NZ_QGGG01000016.1"/>
</dbReference>
<proteinExistence type="predicted"/>
<dbReference type="STRING" id="1192868.GCA_000304395_02385"/>
<reference evidence="1 2" key="1">
    <citation type="submission" date="2018-05" db="EMBL/GenBank/DDBJ databases">
        <title>Genomic Encyclopedia of Type Strains, Phase IV (KMG-IV): sequencing the most valuable type-strain genomes for metagenomic binning, comparative biology and taxonomic classification.</title>
        <authorList>
            <person name="Goeker M."/>
        </authorList>
    </citation>
    <scope>NUCLEOTIDE SEQUENCE [LARGE SCALE GENOMIC DNA]</scope>
    <source>
        <strain evidence="1 2">DSM 6986</strain>
    </source>
</reference>
<gene>
    <name evidence="1" type="ORF">C7441_11678</name>
</gene>